<feature type="transmembrane region" description="Helical" evidence="2">
    <location>
        <begin position="198"/>
        <end position="216"/>
    </location>
</feature>
<evidence type="ECO:0000313" key="4">
    <source>
        <dbReference type="EMBL" id="CAH0374753.1"/>
    </source>
</evidence>
<keyword evidence="2" id="KW-1133">Transmembrane helix</keyword>
<evidence type="ECO:0000256" key="2">
    <source>
        <dbReference type="SAM" id="Phobius"/>
    </source>
</evidence>
<dbReference type="EMBL" id="HBIW01001696">
    <property type="protein sequence ID" value="CAE0686024.1"/>
    <property type="molecule type" value="Transcribed_RNA"/>
</dbReference>
<name>A0A7S4E331_9STRA</name>
<protein>
    <submittedName>
        <fullName evidence="3">Uncharacterized protein</fullName>
    </submittedName>
</protein>
<keyword evidence="2" id="KW-0472">Membrane</keyword>
<evidence type="ECO:0000313" key="5">
    <source>
        <dbReference type="Proteomes" id="UP000789595"/>
    </source>
</evidence>
<reference evidence="3" key="1">
    <citation type="submission" date="2021-01" db="EMBL/GenBank/DDBJ databases">
        <authorList>
            <person name="Corre E."/>
            <person name="Pelletier E."/>
            <person name="Niang G."/>
            <person name="Scheremetjew M."/>
            <person name="Finn R."/>
            <person name="Kale V."/>
            <person name="Holt S."/>
            <person name="Cochrane G."/>
            <person name="Meng A."/>
            <person name="Brown T."/>
            <person name="Cohen L."/>
        </authorList>
    </citation>
    <scope>NUCLEOTIDE SEQUENCE</scope>
    <source>
        <strain evidence="3">CCMP1756</strain>
    </source>
</reference>
<sequence length="253" mass="27868">MPRRVLAALTSGAAEAYAEVWRDVFADDGCERLGLGAAAPDEARLRRVCAPLGIHAKHGTECAVSVALASRGVHLKAEDAFRNLTLVRPEVLPEVSSPRRLEVLPERRRLKSCADTASFDPSDSCWEIHSCGLLKKEASIVCHGASGEKLCCASKQEHCLSAAWKSDFRTRHSARPRRHAHNRCPRAGCIYDEKPIKALFYSTLVVVIILGLFLMLQCWRWSRPEPAPLRASSAAPEPEPVAQAEIVPYPNRS</sequence>
<evidence type="ECO:0000313" key="3">
    <source>
        <dbReference type="EMBL" id="CAE0686024.1"/>
    </source>
</evidence>
<evidence type="ECO:0000256" key="1">
    <source>
        <dbReference type="SAM" id="MobiDB-lite"/>
    </source>
</evidence>
<dbReference type="Proteomes" id="UP000789595">
    <property type="component" value="Unassembled WGS sequence"/>
</dbReference>
<feature type="region of interest" description="Disordered" evidence="1">
    <location>
        <begin position="226"/>
        <end position="253"/>
    </location>
</feature>
<reference evidence="4" key="2">
    <citation type="submission" date="2021-11" db="EMBL/GenBank/DDBJ databases">
        <authorList>
            <consortium name="Genoscope - CEA"/>
            <person name="William W."/>
        </authorList>
    </citation>
    <scope>NUCLEOTIDE SEQUENCE</scope>
</reference>
<organism evidence="3">
    <name type="scientific">Pelagomonas calceolata</name>
    <dbReference type="NCBI Taxonomy" id="35677"/>
    <lineage>
        <taxon>Eukaryota</taxon>
        <taxon>Sar</taxon>
        <taxon>Stramenopiles</taxon>
        <taxon>Ochrophyta</taxon>
        <taxon>Pelagophyceae</taxon>
        <taxon>Pelagomonadales</taxon>
        <taxon>Pelagomonadaceae</taxon>
        <taxon>Pelagomonas</taxon>
    </lineage>
</organism>
<keyword evidence="2" id="KW-0812">Transmembrane</keyword>
<gene>
    <name evidence="3" type="ORF">PCAL00307_LOCUS1458</name>
    <name evidence="4" type="ORF">PECAL_4P20550</name>
</gene>
<proteinExistence type="predicted"/>
<dbReference type="AlphaFoldDB" id="A0A7S4E331"/>
<keyword evidence="5" id="KW-1185">Reference proteome</keyword>
<accession>A0A7S4E331</accession>
<dbReference type="EMBL" id="CAKKNE010000004">
    <property type="protein sequence ID" value="CAH0374753.1"/>
    <property type="molecule type" value="Genomic_DNA"/>
</dbReference>
<feature type="compositionally biased region" description="Low complexity" evidence="1">
    <location>
        <begin position="228"/>
        <end position="245"/>
    </location>
</feature>